<dbReference type="InterPro" id="IPR011051">
    <property type="entry name" value="RmlC_Cupin_sf"/>
</dbReference>
<dbReference type="EMBL" id="VOPW01000001">
    <property type="protein sequence ID" value="TXC67562.1"/>
    <property type="molecule type" value="Genomic_DNA"/>
</dbReference>
<dbReference type="PANTHER" id="PTHR35848">
    <property type="entry name" value="OXALATE-BINDING PROTEIN"/>
    <property type="match status" value="1"/>
</dbReference>
<evidence type="ECO:0000259" key="2">
    <source>
        <dbReference type="Pfam" id="PF07883"/>
    </source>
</evidence>
<dbReference type="Proteomes" id="UP000321832">
    <property type="component" value="Unassembled WGS sequence"/>
</dbReference>
<evidence type="ECO:0000256" key="1">
    <source>
        <dbReference type="ARBA" id="ARBA00022723"/>
    </source>
</evidence>
<dbReference type="Gene3D" id="2.60.120.10">
    <property type="entry name" value="Jelly Rolls"/>
    <property type="match status" value="1"/>
</dbReference>
<proteinExistence type="predicted"/>
<dbReference type="InterPro" id="IPR051610">
    <property type="entry name" value="GPI/OXD"/>
</dbReference>
<evidence type="ECO:0000313" key="3">
    <source>
        <dbReference type="EMBL" id="TXC67562.1"/>
    </source>
</evidence>
<dbReference type="SUPFAM" id="SSF51182">
    <property type="entry name" value="RmlC-like cupins"/>
    <property type="match status" value="1"/>
</dbReference>
<sequence length="128" mass="13745">MTGRTKRALGAVFGLSNFGVNLTEMAPGAVSALRHAHTRQDEFVYILQGHPVLRTEAGDTPLSPGMCAGFRAGSGDAHQLLNPTDAPVVYLEIGDRSAGDDVTYPDDDLKATLIDGRWMFTHKDGSPY</sequence>
<dbReference type="InterPro" id="IPR014710">
    <property type="entry name" value="RmlC-like_jellyroll"/>
</dbReference>
<dbReference type="InterPro" id="IPR013096">
    <property type="entry name" value="Cupin_2"/>
</dbReference>
<name>A0A5C6U3E3_9BURK</name>
<feature type="domain" description="Cupin type-2" evidence="2">
    <location>
        <begin position="22"/>
        <end position="93"/>
    </location>
</feature>
<dbReference type="Pfam" id="PF07883">
    <property type="entry name" value="Cupin_2"/>
    <property type="match status" value="1"/>
</dbReference>
<keyword evidence="1" id="KW-0479">Metal-binding</keyword>
<reference evidence="3 4" key="1">
    <citation type="submission" date="2019-08" db="EMBL/GenBank/DDBJ databases">
        <authorList>
            <person name="Khan S.A."/>
            <person name="Jeon C.O."/>
            <person name="Jeong S.E."/>
        </authorList>
    </citation>
    <scope>NUCLEOTIDE SEQUENCE [LARGE SCALE GENOMIC DNA]</scope>
    <source>
        <strain evidence="4">IMCC1728</strain>
    </source>
</reference>
<dbReference type="AlphaFoldDB" id="A0A5C6U3E3"/>
<dbReference type="CDD" id="cd02224">
    <property type="entry name" value="cupin_SPO2919-like"/>
    <property type="match status" value="1"/>
</dbReference>
<dbReference type="PANTHER" id="PTHR35848:SF9">
    <property type="entry name" value="SLL1358 PROTEIN"/>
    <property type="match status" value="1"/>
</dbReference>
<dbReference type="GO" id="GO:0046872">
    <property type="term" value="F:metal ion binding"/>
    <property type="evidence" value="ECO:0007669"/>
    <property type="project" value="UniProtKB-KW"/>
</dbReference>
<accession>A0A5C6U3E3</accession>
<comment type="caution">
    <text evidence="3">The sequence shown here is derived from an EMBL/GenBank/DDBJ whole genome shotgun (WGS) entry which is preliminary data.</text>
</comment>
<protein>
    <submittedName>
        <fullName evidence="3">Cupin domain-containing protein</fullName>
    </submittedName>
</protein>
<gene>
    <name evidence="3" type="ORF">FSC37_18285</name>
</gene>
<keyword evidence="4" id="KW-1185">Reference proteome</keyword>
<organism evidence="3 4">
    <name type="scientific">Piscinibacter aquaticus</name>
    <dbReference type="NCBI Taxonomy" id="392597"/>
    <lineage>
        <taxon>Bacteria</taxon>
        <taxon>Pseudomonadati</taxon>
        <taxon>Pseudomonadota</taxon>
        <taxon>Betaproteobacteria</taxon>
        <taxon>Burkholderiales</taxon>
        <taxon>Sphaerotilaceae</taxon>
        <taxon>Piscinibacter</taxon>
    </lineage>
</organism>
<evidence type="ECO:0000313" key="4">
    <source>
        <dbReference type="Proteomes" id="UP000321832"/>
    </source>
</evidence>